<evidence type="ECO:0000259" key="1">
    <source>
        <dbReference type="PROSITE" id="PS50994"/>
    </source>
</evidence>
<dbReference type="PROSITE" id="PS50994">
    <property type="entry name" value="INTEGRASE"/>
    <property type="match status" value="1"/>
</dbReference>
<accession>A0A347WHL8</accession>
<dbReference type="InterPro" id="IPR001584">
    <property type="entry name" value="Integrase_cat-core"/>
</dbReference>
<dbReference type="InterPro" id="IPR012337">
    <property type="entry name" value="RNaseH-like_sf"/>
</dbReference>
<dbReference type="GO" id="GO:0015074">
    <property type="term" value="P:DNA integration"/>
    <property type="evidence" value="ECO:0007669"/>
    <property type="project" value="InterPro"/>
</dbReference>
<dbReference type="InterPro" id="IPR048020">
    <property type="entry name" value="Transpos_IS3"/>
</dbReference>
<dbReference type="InterPro" id="IPR036397">
    <property type="entry name" value="RNaseH_sf"/>
</dbReference>
<dbReference type="KEGG" id="abae:CL176_00220"/>
<dbReference type="PANTHER" id="PTHR46889:SF5">
    <property type="entry name" value="INTEGRASE PROTEIN"/>
    <property type="match status" value="1"/>
</dbReference>
<reference evidence="2 3" key="1">
    <citation type="submission" date="2017-09" db="EMBL/GenBank/DDBJ databases">
        <title>Complete genome sequence of Oxytococcus suis strain ZY16052.</title>
        <authorList>
            <person name="Li F."/>
        </authorList>
    </citation>
    <scope>NUCLEOTIDE SEQUENCE [LARGE SCALE GENOMIC DNA]</scope>
    <source>
        <strain evidence="2 3">ZY16052</strain>
    </source>
</reference>
<dbReference type="Pfam" id="PF00665">
    <property type="entry name" value="rve"/>
    <property type="match status" value="1"/>
</dbReference>
<feature type="domain" description="Integrase catalytic" evidence="1">
    <location>
        <begin position="36"/>
        <end position="191"/>
    </location>
</feature>
<name>A0A347WHL8_9LACT</name>
<protein>
    <recommendedName>
        <fullName evidence="1">Integrase catalytic domain-containing protein</fullName>
    </recommendedName>
</protein>
<dbReference type="OrthoDB" id="2134864at2"/>
<dbReference type="EMBL" id="CP023434">
    <property type="protein sequence ID" value="AXY24575.1"/>
    <property type="molecule type" value="Genomic_DNA"/>
</dbReference>
<dbReference type="Pfam" id="PF13333">
    <property type="entry name" value="rve_2"/>
    <property type="match status" value="1"/>
</dbReference>
<sequence length="191" mass="22074">MKLMGLKAVIRQKRYQYRPSTPQHVAKNVLNRSFDQPYKPRQILLTDVTELKYGKTCKAYLSAVLDYGEKKIIAHQVSKRNNNQLVADTVVQIEDEVIPGETLFHSDRGFQYTFHFFKAFVDKYELIQSMSRVGKCLDNGPMEAISGTLKEEMYSLKTYDSFEELEADIARNIDFYNNERVTLAMGLKILA</sequence>
<dbReference type="InterPro" id="IPR050900">
    <property type="entry name" value="Transposase_IS3/IS150/IS904"/>
</dbReference>
<organism evidence="2 3">
    <name type="scientific">Suicoccus acidiformans</name>
    <dbReference type="NCBI Taxonomy" id="2036206"/>
    <lineage>
        <taxon>Bacteria</taxon>
        <taxon>Bacillati</taxon>
        <taxon>Bacillota</taxon>
        <taxon>Bacilli</taxon>
        <taxon>Lactobacillales</taxon>
        <taxon>Aerococcaceae</taxon>
        <taxon>Suicoccus</taxon>
    </lineage>
</organism>
<dbReference type="SUPFAM" id="SSF53098">
    <property type="entry name" value="Ribonuclease H-like"/>
    <property type="match status" value="1"/>
</dbReference>
<keyword evidence="3" id="KW-1185">Reference proteome</keyword>
<proteinExistence type="predicted"/>
<evidence type="ECO:0000313" key="3">
    <source>
        <dbReference type="Proteomes" id="UP000263232"/>
    </source>
</evidence>
<gene>
    <name evidence="2" type="ORF">CL176_00220</name>
</gene>
<evidence type="ECO:0000313" key="2">
    <source>
        <dbReference type="EMBL" id="AXY24575.1"/>
    </source>
</evidence>
<dbReference type="NCBIfam" id="NF033516">
    <property type="entry name" value="transpos_IS3"/>
    <property type="match status" value="1"/>
</dbReference>
<dbReference type="GO" id="GO:0003676">
    <property type="term" value="F:nucleic acid binding"/>
    <property type="evidence" value="ECO:0007669"/>
    <property type="project" value="InterPro"/>
</dbReference>
<dbReference type="AlphaFoldDB" id="A0A347WHL8"/>
<dbReference type="Gene3D" id="3.30.420.10">
    <property type="entry name" value="Ribonuclease H-like superfamily/Ribonuclease H"/>
    <property type="match status" value="1"/>
</dbReference>
<dbReference type="Proteomes" id="UP000263232">
    <property type="component" value="Chromosome"/>
</dbReference>
<dbReference type="PANTHER" id="PTHR46889">
    <property type="entry name" value="TRANSPOSASE INSF FOR INSERTION SEQUENCE IS3B-RELATED"/>
    <property type="match status" value="1"/>
</dbReference>